<dbReference type="RefSeq" id="WP_183410380.1">
    <property type="nucleotide sequence ID" value="NZ_JACHWY010000002.1"/>
</dbReference>
<evidence type="ECO:0000313" key="2">
    <source>
        <dbReference type="EMBL" id="MBB3047609.1"/>
    </source>
</evidence>
<dbReference type="Proteomes" id="UP000537130">
    <property type="component" value="Unassembled WGS sequence"/>
</dbReference>
<accession>A0A7W4W663</accession>
<proteinExistence type="predicted"/>
<reference evidence="2 3" key="1">
    <citation type="submission" date="2020-08" db="EMBL/GenBank/DDBJ databases">
        <title>Genomic Encyclopedia of Type Strains, Phase III (KMG-III): the genomes of soil and plant-associated and newly described type strains.</title>
        <authorList>
            <person name="Whitman W."/>
        </authorList>
    </citation>
    <scope>NUCLEOTIDE SEQUENCE [LARGE SCALE GENOMIC DNA]</scope>
    <source>
        <strain evidence="2 3">CECT 8654</strain>
    </source>
</reference>
<comment type="caution">
    <text evidence="2">The sequence shown here is derived from an EMBL/GenBank/DDBJ whole genome shotgun (WGS) entry which is preliminary data.</text>
</comment>
<keyword evidence="1" id="KW-0732">Signal</keyword>
<dbReference type="Pfam" id="PF11288">
    <property type="entry name" value="DUF3089"/>
    <property type="match status" value="1"/>
</dbReference>
<gene>
    <name evidence="2" type="ORF">FHR99_001875</name>
</gene>
<evidence type="ECO:0000256" key="1">
    <source>
        <dbReference type="SAM" id="SignalP"/>
    </source>
</evidence>
<dbReference type="InterPro" id="IPR021440">
    <property type="entry name" value="DUF3089"/>
</dbReference>
<keyword evidence="3" id="KW-1185">Reference proteome</keyword>
<feature type="signal peptide" evidence="1">
    <location>
        <begin position="1"/>
        <end position="22"/>
    </location>
</feature>
<protein>
    <recommendedName>
        <fullName evidence="4">DUF3089 domain-containing protein</fullName>
    </recommendedName>
</protein>
<sequence length="357" mass="39448">MRAGTALIISLLTILMAAPATALDLYAGWLAPSKPFSPTESPEAPDYNDPDNWAALPDRKDNADLVPAGTGLEDRQANAVMDVFYIHPTSYLIGGAWNSSTSNWLARLITDYGVLPQQAAVYNGIAKVYAPRYRQMSQGAQVKPLSQHDLEKARSLAFSDVRRAFDHFLDHYNRGRPFLIASHSQGTTHAVPLLQYLYTQRSRDARRFVAGYLIGNTVEESRLKGLLPVCDSPTATGCYLSWNAVAEGGDGSHWLNKGQPVCVNPLSWRRDGVAINKNANLGSLPITGPYFLDAPDRHQTGARCEDGILWIEEPAARGYGLALFPGKGYHSYDYNLFWMNIRSNLEQRSQAYLSEAP</sequence>
<dbReference type="EMBL" id="JACHWY010000002">
    <property type="protein sequence ID" value="MBB3047609.1"/>
    <property type="molecule type" value="Genomic_DNA"/>
</dbReference>
<dbReference type="AlphaFoldDB" id="A0A7W4W663"/>
<feature type="chain" id="PRO_5031021116" description="DUF3089 domain-containing protein" evidence="1">
    <location>
        <begin position="23"/>
        <end position="357"/>
    </location>
</feature>
<organism evidence="2 3">
    <name type="scientific">Litorivivens lipolytica</name>
    <dbReference type="NCBI Taxonomy" id="1524264"/>
    <lineage>
        <taxon>Bacteria</taxon>
        <taxon>Pseudomonadati</taxon>
        <taxon>Pseudomonadota</taxon>
        <taxon>Gammaproteobacteria</taxon>
        <taxon>Litorivivens</taxon>
    </lineage>
</organism>
<name>A0A7W4W663_9GAMM</name>
<evidence type="ECO:0008006" key="4">
    <source>
        <dbReference type="Google" id="ProtNLM"/>
    </source>
</evidence>
<evidence type="ECO:0000313" key="3">
    <source>
        <dbReference type="Proteomes" id="UP000537130"/>
    </source>
</evidence>